<dbReference type="PROSITE" id="PS01209">
    <property type="entry name" value="LDLRA_1"/>
    <property type="match status" value="3"/>
</dbReference>
<dbReference type="GO" id="GO:0005886">
    <property type="term" value="C:plasma membrane"/>
    <property type="evidence" value="ECO:0007669"/>
    <property type="project" value="UniProtKB-SubCell"/>
</dbReference>
<evidence type="ECO:0000256" key="6">
    <source>
        <dbReference type="ARBA" id="ARBA00022670"/>
    </source>
</evidence>
<dbReference type="PROSITE" id="PS00135">
    <property type="entry name" value="TRYPSIN_SER"/>
    <property type="match status" value="1"/>
</dbReference>
<evidence type="ECO:0000313" key="22">
    <source>
        <dbReference type="Proteomes" id="UP000007303"/>
    </source>
</evidence>
<reference evidence="22" key="1">
    <citation type="journal article" date="2004" name="Nature">
        <title>Genome duplication in the teleost fish Tetraodon nigroviridis reveals the early vertebrate proto-karyotype.</title>
        <authorList>
            <person name="Jaillon O."/>
            <person name="Aury J.-M."/>
            <person name="Brunet F."/>
            <person name="Petit J.-L."/>
            <person name="Stange-Thomann N."/>
            <person name="Mauceli E."/>
            <person name="Bouneau L."/>
            <person name="Fischer C."/>
            <person name="Ozouf-Costaz C."/>
            <person name="Bernot A."/>
            <person name="Nicaud S."/>
            <person name="Jaffe D."/>
            <person name="Fisher S."/>
            <person name="Lutfalla G."/>
            <person name="Dossat C."/>
            <person name="Segurens B."/>
            <person name="Dasilva C."/>
            <person name="Salanoubat M."/>
            <person name="Levy M."/>
            <person name="Boudet N."/>
            <person name="Castellano S."/>
            <person name="Anthouard V."/>
            <person name="Jubin C."/>
            <person name="Castelli V."/>
            <person name="Katinka M."/>
            <person name="Vacherie B."/>
            <person name="Biemont C."/>
            <person name="Skalli Z."/>
            <person name="Cattolico L."/>
            <person name="Poulain J."/>
            <person name="De Berardinis V."/>
            <person name="Cruaud C."/>
            <person name="Duprat S."/>
            <person name="Brottier P."/>
            <person name="Coutanceau J.-P."/>
            <person name="Gouzy J."/>
            <person name="Parra G."/>
            <person name="Lardier G."/>
            <person name="Chapple C."/>
            <person name="McKernan K.J."/>
            <person name="McEwan P."/>
            <person name="Bosak S."/>
            <person name="Kellis M."/>
            <person name="Volff J.-N."/>
            <person name="Guigo R."/>
            <person name="Zody M.C."/>
            <person name="Mesirov J."/>
            <person name="Lindblad-Toh K."/>
            <person name="Birren B."/>
            <person name="Nusbaum C."/>
            <person name="Kahn D."/>
            <person name="Robinson-Rechavi M."/>
            <person name="Laudet V."/>
            <person name="Schachter V."/>
            <person name="Quetier F."/>
            <person name="Saurin W."/>
            <person name="Scarpelli C."/>
            <person name="Wincker P."/>
            <person name="Lander E.S."/>
            <person name="Weissenbach J."/>
            <person name="Roest Crollius H."/>
        </authorList>
    </citation>
    <scope>NUCLEOTIDE SEQUENCE [LARGE SCALE GENOMIC DNA]</scope>
</reference>
<evidence type="ECO:0000256" key="18">
    <source>
        <dbReference type="PROSITE-ProRule" id="PRU00124"/>
    </source>
</evidence>
<dbReference type="InterPro" id="IPR036055">
    <property type="entry name" value="LDL_receptor-like_sf"/>
</dbReference>
<keyword evidence="6" id="KW-0645">Protease</keyword>
<feature type="disulfide bond" evidence="17">
    <location>
        <begin position="82"/>
        <end position="106"/>
    </location>
</feature>
<feature type="disulfide bond" evidence="18">
    <location>
        <begin position="240"/>
        <end position="255"/>
    </location>
</feature>
<dbReference type="AlphaFoldDB" id="H3CBR3"/>
<keyword evidence="16" id="KW-0325">Glycoprotein</keyword>
<dbReference type="PANTHER" id="PTHR24252">
    <property type="entry name" value="ACROSIN-RELATED"/>
    <property type="match status" value="1"/>
</dbReference>
<comment type="similarity">
    <text evidence="3">Belongs to the LDLR family.</text>
</comment>
<evidence type="ECO:0000256" key="8">
    <source>
        <dbReference type="ARBA" id="ARBA00022737"/>
    </source>
</evidence>
<dbReference type="STRING" id="99883.ENSTNIP00000005685"/>
<dbReference type="Pfam" id="PF01392">
    <property type="entry name" value="Fz"/>
    <property type="match status" value="2"/>
</dbReference>
<evidence type="ECO:0000259" key="20">
    <source>
        <dbReference type="PROSITE" id="PS50240"/>
    </source>
</evidence>
<dbReference type="GO" id="GO:0006897">
    <property type="term" value="P:endocytosis"/>
    <property type="evidence" value="ECO:0007669"/>
    <property type="project" value="UniProtKB-KW"/>
</dbReference>
<evidence type="ECO:0000256" key="10">
    <source>
        <dbReference type="ARBA" id="ARBA00022825"/>
    </source>
</evidence>
<keyword evidence="4" id="KW-0964">Secreted</keyword>
<evidence type="ECO:0000256" key="1">
    <source>
        <dbReference type="ARBA" id="ARBA00004401"/>
    </source>
</evidence>
<evidence type="ECO:0000256" key="2">
    <source>
        <dbReference type="ARBA" id="ARBA00004613"/>
    </source>
</evidence>
<evidence type="ECO:0000256" key="14">
    <source>
        <dbReference type="ARBA" id="ARBA00023157"/>
    </source>
</evidence>
<feature type="disulfide bond" evidence="18">
    <location>
        <begin position="478"/>
        <end position="493"/>
    </location>
</feature>
<keyword evidence="15" id="KW-0675">Receptor</keyword>
<evidence type="ECO:0000256" key="4">
    <source>
        <dbReference type="ARBA" id="ARBA00022525"/>
    </source>
</evidence>
<keyword evidence="10" id="KW-0720">Serine protease</keyword>
<keyword evidence="5" id="KW-0254">Endocytosis</keyword>
<feature type="disulfide bond" evidence="18">
    <location>
        <begin position="185"/>
        <end position="197"/>
    </location>
</feature>
<dbReference type="Pfam" id="PF00089">
    <property type="entry name" value="Trypsin"/>
    <property type="match status" value="1"/>
</dbReference>
<sequence length="923" mass="100854">SCQPITEPQCHMLPYNQTWLSASVSVVKSSEVDMLLRFFSYLSRLSCYRHIMLFGCSLALPECVAAGHAHNRTVVLPCASFCEAAREGCEPVLQMFNATWPDFLRCSQFNDSAPPSAPPSSPPAAAGPAHSTCYTPRQMKGKASVCRGRDHFQCATGICIPQKLVCNGYNDCDDWSDETHCGHACPTGSFRCNTGRCLSRLRCDGYDDCGDLSDELNCVCDPVREHRCSDGRCVSTDWLCDGDHDCVDKSDELNCSCKSQGLLECRNGQCIPSAFRCDGEDDCKDGSDEEHCSREQTPSACLPGQPSCISTSCPGACGASSGACDPGSGSSCARCEPIGLELCRNLPYNSTSSPNFLGHQSQRESSVSWEASLFPALVQTGCYQYLMFYACTLLVPKCDPVTALRVPPCRSLCRTSRSRCESVLSVVGLQWPEDSDCSQFPEDGGPLPCLLPEAGVDECSPSHFKCGSGRCVLAGKRCDGHLDCDDHSDEDNCGCAERALWECPGSKTCITASMICDGFPDCPLLADEHNCSTCSDNQLACSNHQCVHRSLWCDGKTHCSDASDEWDCGNALVVSAHTGWVLTVLRSAAEYQVCADEWTAALSALTCAQLGRGKGSRKGGGTRAERWIKVKTEWRRRNGTALQARLEKRSHACHSGRRVSLRCSRPDCGERPALRGHRHRKRRILGGRVSRQGAWPWQCSLQTGSSGHVCGCVLIGRRWALTVAHCFEGRESADLWKVVFGLTNLDHPGPHSQTLGVRSIIVHPRYNRAVVDYDISVLQLDAEVDVTDFVRPVCLPEPGQVPTPDSYCYISGWGHMGNRMPFKLQEGPVRLMSMSQCQSYFDMKTITSRMLCAGYDAGTVDSCMGDSGGPLVCEDEGRWTLLGLTSWGSVCFSKVLGPGVYSNVTHFSPWIQQQIYTHTYLSD</sequence>
<dbReference type="SUPFAM" id="SSF63501">
    <property type="entry name" value="Frizzled cysteine-rich domain"/>
    <property type="match status" value="2"/>
</dbReference>
<dbReference type="FunFam" id="2.40.10.10:FF:000015">
    <property type="entry name" value="Atrial natriuretic peptide-converting enzyme"/>
    <property type="match status" value="1"/>
</dbReference>
<reference evidence="21" key="3">
    <citation type="submission" date="2025-09" db="UniProtKB">
        <authorList>
            <consortium name="Ensembl"/>
        </authorList>
    </citation>
    <scope>IDENTIFICATION</scope>
</reference>
<keyword evidence="14 18" id="KW-1015">Disulfide bond</keyword>
<reference evidence="21" key="2">
    <citation type="submission" date="2025-08" db="UniProtKB">
        <authorList>
            <consortium name="Ensembl"/>
        </authorList>
    </citation>
    <scope>IDENTIFICATION</scope>
</reference>
<feature type="disulfide bond" evidence="18">
    <location>
        <begin position="553"/>
        <end position="568"/>
    </location>
</feature>
<dbReference type="InterPro" id="IPR023415">
    <property type="entry name" value="LDLR_class-A_CS"/>
</dbReference>
<feature type="disulfide bond" evidence="18">
    <location>
        <begin position="534"/>
        <end position="546"/>
    </location>
</feature>
<dbReference type="InterPro" id="IPR033116">
    <property type="entry name" value="TRYPSIN_SER"/>
</dbReference>
<feature type="disulfide bond" evidence="17">
    <location>
        <begin position="2"/>
        <end position="63"/>
    </location>
</feature>
<evidence type="ECO:0000259" key="19">
    <source>
        <dbReference type="PROSITE" id="PS50038"/>
    </source>
</evidence>
<evidence type="ECO:0000256" key="16">
    <source>
        <dbReference type="ARBA" id="ARBA00023180"/>
    </source>
</evidence>
<dbReference type="PROSITE" id="PS50038">
    <property type="entry name" value="FZ"/>
    <property type="match status" value="2"/>
</dbReference>
<dbReference type="InterPro" id="IPR043504">
    <property type="entry name" value="Peptidase_S1_PA_chymotrypsin"/>
</dbReference>
<dbReference type="InterPro" id="IPR036790">
    <property type="entry name" value="Frizzled_dom_sf"/>
</dbReference>
<feature type="disulfide bond" evidence="18">
    <location>
        <begin position="154"/>
        <end position="172"/>
    </location>
</feature>
<accession>H3CBR3</accession>
<dbReference type="Proteomes" id="UP000007303">
    <property type="component" value="Unassembled WGS sequence"/>
</dbReference>
<comment type="subcellular location">
    <subcellularLocation>
        <location evidence="1">Cell membrane</location>
        <topology evidence="1">Single-pass type II membrane protein</topology>
    </subcellularLocation>
    <subcellularLocation>
        <location evidence="2">Secreted</location>
    </subcellularLocation>
</comment>
<dbReference type="SUPFAM" id="SSF56487">
    <property type="entry name" value="SRCR-like"/>
    <property type="match status" value="1"/>
</dbReference>
<dbReference type="HOGENOM" id="CLU_010853_0_0_1"/>
<dbReference type="SMART" id="SM00020">
    <property type="entry name" value="Tryp_SPc"/>
    <property type="match status" value="1"/>
</dbReference>
<organism evidence="21 22">
    <name type="scientific">Tetraodon nigroviridis</name>
    <name type="common">Spotted green pufferfish</name>
    <name type="synonym">Chelonodon nigroviridis</name>
    <dbReference type="NCBI Taxonomy" id="99883"/>
    <lineage>
        <taxon>Eukaryota</taxon>
        <taxon>Metazoa</taxon>
        <taxon>Chordata</taxon>
        <taxon>Craniata</taxon>
        <taxon>Vertebrata</taxon>
        <taxon>Euteleostomi</taxon>
        <taxon>Actinopterygii</taxon>
        <taxon>Neopterygii</taxon>
        <taxon>Teleostei</taxon>
        <taxon>Neoteleostei</taxon>
        <taxon>Acanthomorphata</taxon>
        <taxon>Eupercaria</taxon>
        <taxon>Tetraodontiformes</taxon>
        <taxon>Tetradontoidea</taxon>
        <taxon>Tetraodontidae</taxon>
        <taxon>Tetraodon</taxon>
    </lineage>
</organism>
<evidence type="ECO:0000256" key="5">
    <source>
        <dbReference type="ARBA" id="ARBA00022583"/>
    </source>
</evidence>
<evidence type="ECO:0000256" key="11">
    <source>
        <dbReference type="ARBA" id="ARBA00022968"/>
    </source>
</evidence>
<keyword evidence="9" id="KW-0378">Hydrolase</keyword>
<dbReference type="Gene3D" id="1.10.2000.10">
    <property type="entry name" value="Frizzled cysteine-rich domain"/>
    <property type="match status" value="2"/>
</dbReference>
<dbReference type="PANTHER" id="PTHR24252:SF11">
    <property type="entry name" value="ATRIAL NATRIURETIC PEPTIDE-CONVERTING ENZYME ISOFORM X1"/>
    <property type="match status" value="1"/>
</dbReference>
<evidence type="ECO:0000256" key="13">
    <source>
        <dbReference type="ARBA" id="ARBA00023136"/>
    </source>
</evidence>
<evidence type="ECO:0000256" key="3">
    <source>
        <dbReference type="ARBA" id="ARBA00009939"/>
    </source>
</evidence>
<dbReference type="PROSITE" id="PS50240">
    <property type="entry name" value="TRYPSIN_DOM"/>
    <property type="match status" value="1"/>
</dbReference>
<keyword evidence="11" id="KW-0735">Signal-anchor</keyword>
<feature type="disulfide bond" evidence="17">
    <location>
        <begin position="413"/>
        <end position="437"/>
    </location>
</feature>
<dbReference type="FunFam" id="4.10.400.10:FF:000024">
    <property type="entry name" value="Low-density lipoprotein RecePtor related"/>
    <property type="match status" value="1"/>
</dbReference>
<dbReference type="InterPro" id="IPR009003">
    <property type="entry name" value="Peptidase_S1_PA"/>
</dbReference>
<feature type="disulfide bond" evidence="18">
    <location>
        <begin position="265"/>
        <end position="283"/>
    </location>
</feature>
<evidence type="ECO:0000256" key="15">
    <source>
        <dbReference type="ARBA" id="ARBA00023170"/>
    </source>
</evidence>
<dbReference type="SMART" id="SM00192">
    <property type="entry name" value="LDLa"/>
    <property type="match status" value="7"/>
</dbReference>
<dbReference type="SMART" id="SM00063">
    <property type="entry name" value="FRI"/>
    <property type="match status" value="2"/>
</dbReference>
<dbReference type="OMA" id="TCLMPDQ"/>
<keyword evidence="8" id="KW-0677">Repeat</keyword>
<dbReference type="InterPro" id="IPR036772">
    <property type="entry name" value="SRCR-like_dom_sf"/>
</dbReference>
<dbReference type="InParanoid" id="H3CBR3"/>
<feature type="disulfide bond" evidence="18">
    <location>
        <begin position="516"/>
        <end position="531"/>
    </location>
</feature>
<feature type="domain" description="Peptidase S1" evidence="20">
    <location>
        <begin position="684"/>
        <end position="916"/>
    </location>
</feature>
<dbReference type="FunFam" id="4.10.400.10:FF:000065">
    <property type="entry name" value="Transmembrane protease serine 7"/>
    <property type="match status" value="2"/>
</dbReference>
<keyword evidence="13" id="KW-0472">Membrane</keyword>
<evidence type="ECO:0000256" key="12">
    <source>
        <dbReference type="ARBA" id="ARBA00022989"/>
    </source>
</evidence>
<dbReference type="Gene3D" id="4.10.400.10">
    <property type="entry name" value="Low-density Lipoprotein Receptor"/>
    <property type="match status" value="7"/>
</dbReference>
<evidence type="ECO:0000256" key="9">
    <source>
        <dbReference type="ARBA" id="ARBA00022801"/>
    </source>
</evidence>
<feature type="domain" description="FZ" evidence="19">
    <location>
        <begin position="1"/>
        <end position="136"/>
    </location>
</feature>
<feature type="disulfide bond" evidence="18">
    <location>
        <begin position="203"/>
        <end position="218"/>
    </location>
</feature>
<feature type="disulfide bond" evidence="18">
    <location>
        <begin position="466"/>
        <end position="484"/>
    </location>
</feature>
<feature type="disulfide bond" evidence="18">
    <location>
        <begin position="228"/>
        <end position="246"/>
    </location>
</feature>
<feature type="disulfide bond" evidence="17">
    <location>
        <begin position="382"/>
        <end position="420"/>
    </location>
</feature>
<dbReference type="SUPFAM" id="SSF50494">
    <property type="entry name" value="Trypsin-like serine proteases"/>
    <property type="match status" value="1"/>
</dbReference>
<dbReference type="Pfam" id="PF00057">
    <property type="entry name" value="Ldl_recept_a"/>
    <property type="match status" value="6"/>
</dbReference>
<dbReference type="SUPFAM" id="SSF57424">
    <property type="entry name" value="LDL receptor-like module"/>
    <property type="match status" value="7"/>
</dbReference>
<dbReference type="CDD" id="cd00112">
    <property type="entry name" value="LDLa"/>
    <property type="match status" value="6"/>
</dbReference>
<dbReference type="PRINTS" id="PR00261">
    <property type="entry name" value="LDLRECEPTOR"/>
</dbReference>
<dbReference type="InterPro" id="IPR020067">
    <property type="entry name" value="Frizzled_dom"/>
</dbReference>
<proteinExistence type="inferred from homology"/>
<dbReference type="GO" id="GO:0006508">
    <property type="term" value="P:proteolysis"/>
    <property type="evidence" value="ECO:0007669"/>
    <property type="project" value="UniProtKB-KW"/>
</dbReference>
<keyword evidence="22" id="KW-1185">Reference proteome</keyword>
<feature type="disulfide bond" evidence="17">
    <location>
        <begin position="10"/>
        <end position="56"/>
    </location>
</feature>
<dbReference type="InterPro" id="IPR001254">
    <property type="entry name" value="Trypsin_dom"/>
</dbReference>
<dbReference type="GO" id="GO:0005576">
    <property type="term" value="C:extracellular region"/>
    <property type="evidence" value="ECO:0007669"/>
    <property type="project" value="UniProtKB-SubCell"/>
</dbReference>
<dbReference type="GeneTree" id="ENSGT00940000157103"/>
<protein>
    <submittedName>
        <fullName evidence="21">Corin, serine peptidase</fullName>
    </submittedName>
</protein>
<evidence type="ECO:0000313" key="21">
    <source>
        <dbReference type="Ensembl" id="ENSTNIP00000005685.1"/>
    </source>
</evidence>
<dbReference type="Gene3D" id="2.40.10.10">
    <property type="entry name" value="Trypsin-like serine proteases"/>
    <property type="match status" value="1"/>
</dbReference>
<feature type="disulfide bond" evidence="18">
    <location>
        <begin position="277"/>
        <end position="292"/>
    </location>
</feature>
<feature type="disulfide bond" evidence="18">
    <location>
        <begin position="166"/>
        <end position="181"/>
    </location>
</feature>
<dbReference type="GO" id="GO:0004252">
    <property type="term" value="F:serine-type endopeptidase activity"/>
    <property type="evidence" value="ECO:0007669"/>
    <property type="project" value="InterPro"/>
</dbReference>
<keyword evidence="12" id="KW-1133">Transmembrane helix</keyword>
<dbReference type="InterPro" id="IPR001190">
    <property type="entry name" value="SRCR"/>
</dbReference>
<name>H3CBR3_TETNG</name>
<feature type="disulfide bond" evidence="18">
    <location>
        <begin position="541"/>
        <end position="559"/>
    </location>
</feature>
<evidence type="ECO:0000256" key="7">
    <source>
        <dbReference type="ARBA" id="ARBA00022692"/>
    </source>
</evidence>
<keyword evidence="7" id="KW-0812">Transmembrane</keyword>
<dbReference type="PROSITE" id="PS50068">
    <property type="entry name" value="LDLRA_2"/>
    <property type="match status" value="7"/>
</dbReference>
<dbReference type="Ensembl" id="ENSTNIT00000005833.1">
    <property type="protein sequence ID" value="ENSTNIP00000005685.1"/>
    <property type="gene ID" value="ENSTNIG00000003113.1"/>
</dbReference>
<feature type="domain" description="FZ" evidence="19">
    <location>
        <begin position="330"/>
        <end position="452"/>
    </location>
</feature>
<dbReference type="InterPro" id="IPR002172">
    <property type="entry name" value="LDrepeatLR_classA_rpt"/>
</dbReference>
<evidence type="ECO:0000256" key="17">
    <source>
        <dbReference type="PROSITE-ProRule" id="PRU00090"/>
    </source>
</evidence>
<comment type="caution">
    <text evidence="18">Lacks conserved residue(s) required for the propagation of feature annotation.</text>
</comment>
<feature type="disulfide bond" evidence="18">
    <location>
        <begin position="459"/>
        <end position="471"/>
    </location>
</feature>
<dbReference type="CDD" id="cd00190">
    <property type="entry name" value="Tryp_SPc"/>
    <property type="match status" value="1"/>
</dbReference>
<dbReference type="Pfam" id="PF15494">
    <property type="entry name" value="SRCR_2"/>
    <property type="match status" value="1"/>
</dbReference>